<reference evidence="1 2" key="1">
    <citation type="submission" date="2019-03" db="EMBL/GenBank/DDBJ databases">
        <title>Burkholderia cepacia outbreak.</title>
        <authorList>
            <person name="Farzana R."/>
            <person name="Walsh T.R."/>
        </authorList>
    </citation>
    <scope>NUCLEOTIDE SEQUENCE [LARGE SCALE GENOMIC DNA]</scope>
    <source>
        <strain evidence="2">d13</strain>
    </source>
</reference>
<protein>
    <submittedName>
        <fullName evidence="1">Uncharacterized protein</fullName>
    </submittedName>
</protein>
<accession>A0AAX2RB36</accession>
<comment type="caution">
    <text evidence="1">The sequence shown here is derived from an EMBL/GenBank/DDBJ whole genome shotgun (WGS) entry which is preliminary data.</text>
</comment>
<gene>
    <name evidence="1" type="ORF">E3D37_41075</name>
</gene>
<dbReference type="AlphaFoldDB" id="A0AAX2RB36"/>
<organism evidence="1 2">
    <name type="scientific">Burkholderia cepacia</name>
    <name type="common">Pseudomonas cepacia</name>
    <dbReference type="NCBI Taxonomy" id="292"/>
    <lineage>
        <taxon>Bacteria</taxon>
        <taxon>Pseudomonadati</taxon>
        <taxon>Pseudomonadota</taxon>
        <taxon>Betaproteobacteria</taxon>
        <taxon>Burkholderiales</taxon>
        <taxon>Burkholderiaceae</taxon>
        <taxon>Burkholderia</taxon>
        <taxon>Burkholderia cepacia complex</taxon>
    </lineage>
</organism>
<evidence type="ECO:0000313" key="1">
    <source>
        <dbReference type="EMBL" id="TEU33413.1"/>
    </source>
</evidence>
<dbReference type="Proteomes" id="UP000298234">
    <property type="component" value="Unassembled WGS sequence"/>
</dbReference>
<proteinExistence type="predicted"/>
<dbReference type="RefSeq" id="WP_119338703.1">
    <property type="nucleotide sequence ID" value="NZ_CADEUT010000033.1"/>
</dbReference>
<evidence type="ECO:0000313" key="2">
    <source>
        <dbReference type="Proteomes" id="UP000298234"/>
    </source>
</evidence>
<name>A0AAX2RB36_BURCE</name>
<dbReference type="EMBL" id="SNSQ01000085">
    <property type="protein sequence ID" value="TEU33413.1"/>
    <property type="molecule type" value="Genomic_DNA"/>
</dbReference>
<sequence length="64" mass="7045">MSHVTKPLKKAASTKVAAKLIVRVSQRTKKPAPLTADGKARLRVAARRSSTRVTPELPEWRKAV</sequence>